<dbReference type="Pfam" id="PF15397">
    <property type="entry name" value="DUF4618"/>
    <property type="match status" value="1"/>
</dbReference>
<feature type="coiled-coil region" evidence="1">
    <location>
        <begin position="182"/>
        <end position="223"/>
    </location>
</feature>
<dbReference type="AlphaFoldDB" id="A0A8C4SDM8"/>
<evidence type="ECO:0000313" key="4">
    <source>
        <dbReference type="Proteomes" id="UP000694620"/>
    </source>
</evidence>
<dbReference type="Ensembl" id="ENSECRT00000013295.1">
    <property type="protein sequence ID" value="ENSECRP00000013065.1"/>
    <property type="gene ID" value="ENSECRG00000008734.1"/>
</dbReference>
<dbReference type="Proteomes" id="UP000694620">
    <property type="component" value="Chromosome 10"/>
</dbReference>
<evidence type="ECO:0000313" key="3">
    <source>
        <dbReference type="Ensembl" id="ENSECRP00000013065.1"/>
    </source>
</evidence>
<gene>
    <name evidence="3" type="primary">c10h20orf96</name>
</gene>
<dbReference type="InterPro" id="IPR029236">
    <property type="entry name" value="DUF4618"/>
</dbReference>
<sequence length="372" mass="42710">MESSSSNFMLSLRRDLAAVNYSQWEHRSKRHQEKKHLGTRAKLPPLQRPPMIDSSRASSRTPLPSRSDSTRPNTSSALRSACSSRCHHLDSLNEDNNGPLERNDDAVNILKILTKARRQAVLEYETHCATLQSSNRQLMEWIENMEQDSATKARKEILQHSKLGNSISALKCWTQRQREGAIADLESKAATTKEDLRVLEERLRALNANILEAREELHTLQTYEESQRPEKTQRILELEEDVAQKRRAQQKEEQGIEMVAEAEVAKLDESSQREQKQLLALIAKTKISSMPREVTQMALMNSSMKRQIDIYKHMTRALELENDELEKAVAMLLQSRVDPRQEIFSDIPLRITKCTPDMDVVLDIPIEEQLPI</sequence>
<feature type="compositionally biased region" description="Polar residues" evidence="2">
    <location>
        <begin position="55"/>
        <end position="74"/>
    </location>
</feature>
<dbReference type="PANTHER" id="PTHR28574:SF1">
    <property type="entry name" value="RIKEN CDNA 6820408C15 GENE"/>
    <property type="match status" value="1"/>
</dbReference>
<evidence type="ECO:0000256" key="1">
    <source>
        <dbReference type="SAM" id="Coils"/>
    </source>
</evidence>
<organism evidence="3 4">
    <name type="scientific">Erpetoichthys calabaricus</name>
    <name type="common">Rope fish</name>
    <name type="synonym">Calamoichthys calabaricus</name>
    <dbReference type="NCBI Taxonomy" id="27687"/>
    <lineage>
        <taxon>Eukaryota</taxon>
        <taxon>Metazoa</taxon>
        <taxon>Chordata</taxon>
        <taxon>Craniata</taxon>
        <taxon>Vertebrata</taxon>
        <taxon>Euteleostomi</taxon>
        <taxon>Actinopterygii</taxon>
        <taxon>Polypteriformes</taxon>
        <taxon>Polypteridae</taxon>
        <taxon>Erpetoichthys</taxon>
    </lineage>
</organism>
<reference evidence="3" key="1">
    <citation type="submission" date="2021-06" db="EMBL/GenBank/DDBJ databases">
        <authorList>
            <consortium name="Wellcome Sanger Institute Data Sharing"/>
        </authorList>
    </citation>
    <scope>NUCLEOTIDE SEQUENCE [LARGE SCALE GENOMIC DNA]</scope>
</reference>
<reference evidence="3" key="3">
    <citation type="submission" date="2025-09" db="UniProtKB">
        <authorList>
            <consortium name="Ensembl"/>
        </authorList>
    </citation>
    <scope>IDENTIFICATION</scope>
</reference>
<reference evidence="3" key="2">
    <citation type="submission" date="2025-08" db="UniProtKB">
        <authorList>
            <consortium name="Ensembl"/>
        </authorList>
    </citation>
    <scope>IDENTIFICATION</scope>
</reference>
<name>A0A8C4SDM8_ERPCA</name>
<dbReference type="GeneTree" id="ENSGT00940000166479"/>
<feature type="region of interest" description="Disordered" evidence="2">
    <location>
        <begin position="23"/>
        <end position="79"/>
    </location>
</feature>
<dbReference type="PANTHER" id="PTHR28574">
    <property type="entry name" value="RIKEN CDNA 6820408C15"/>
    <property type="match status" value="1"/>
</dbReference>
<accession>A0A8C4SDM8</accession>
<keyword evidence="1" id="KW-0175">Coiled coil</keyword>
<proteinExistence type="predicted"/>
<feature type="compositionally biased region" description="Basic residues" evidence="2">
    <location>
        <begin position="27"/>
        <end position="39"/>
    </location>
</feature>
<protein>
    <submittedName>
        <fullName evidence="3">Si:dkey-76p14.2</fullName>
    </submittedName>
</protein>
<feature type="coiled-coil region" evidence="1">
    <location>
        <begin position="308"/>
        <end position="335"/>
    </location>
</feature>
<evidence type="ECO:0000256" key="2">
    <source>
        <dbReference type="SAM" id="MobiDB-lite"/>
    </source>
</evidence>
<keyword evidence="4" id="KW-1185">Reference proteome</keyword>